<accession>A0AAD9KYC0</accession>
<comment type="subcellular location">
    <subcellularLocation>
        <location evidence="1">Nucleus</location>
    </subcellularLocation>
</comment>
<gene>
    <name evidence="8" type="ORF">NP493_478g01047</name>
</gene>
<proteinExistence type="inferred from homology"/>
<dbReference type="Pfam" id="PF11573">
    <property type="entry name" value="Med23"/>
    <property type="match status" value="1"/>
</dbReference>
<keyword evidence="9" id="KW-1185">Reference proteome</keyword>
<evidence type="ECO:0000256" key="6">
    <source>
        <dbReference type="ARBA" id="ARBA00023242"/>
    </source>
</evidence>
<dbReference type="EMBL" id="JAODUO010000479">
    <property type="protein sequence ID" value="KAK2179641.1"/>
    <property type="molecule type" value="Genomic_DNA"/>
</dbReference>
<evidence type="ECO:0000256" key="2">
    <source>
        <dbReference type="ARBA" id="ARBA00010222"/>
    </source>
</evidence>
<keyword evidence="4" id="KW-0805">Transcription regulation</keyword>
<protein>
    <recommendedName>
        <fullName evidence="3">Mediator of RNA polymerase II transcription subunit 23</fullName>
    </recommendedName>
    <alternativeName>
        <fullName evidence="7">Mediator complex subunit 23</fullName>
    </alternativeName>
</protein>
<dbReference type="AlphaFoldDB" id="A0AAD9KYC0"/>
<dbReference type="GO" id="GO:0010628">
    <property type="term" value="P:positive regulation of gene expression"/>
    <property type="evidence" value="ECO:0007669"/>
    <property type="project" value="TreeGrafter"/>
</dbReference>
<reference evidence="8" key="1">
    <citation type="journal article" date="2023" name="Mol. Biol. Evol.">
        <title>Third-Generation Sequencing Reveals the Adaptive Role of the Epigenome in Three Deep-Sea Polychaetes.</title>
        <authorList>
            <person name="Perez M."/>
            <person name="Aroh O."/>
            <person name="Sun Y."/>
            <person name="Lan Y."/>
            <person name="Juniper S.K."/>
            <person name="Young C.R."/>
            <person name="Angers B."/>
            <person name="Qian P.Y."/>
        </authorList>
    </citation>
    <scope>NUCLEOTIDE SEQUENCE</scope>
    <source>
        <strain evidence="8">R07B-5</strain>
    </source>
</reference>
<evidence type="ECO:0000256" key="4">
    <source>
        <dbReference type="ARBA" id="ARBA00023015"/>
    </source>
</evidence>
<dbReference type="GO" id="GO:0006357">
    <property type="term" value="P:regulation of transcription by RNA polymerase II"/>
    <property type="evidence" value="ECO:0007669"/>
    <property type="project" value="TreeGrafter"/>
</dbReference>
<organism evidence="8 9">
    <name type="scientific">Ridgeia piscesae</name>
    <name type="common">Tubeworm</name>
    <dbReference type="NCBI Taxonomy" id="27915"/>
    <lineage>
        <taxon>Eukaryota</taxon>
        <taxon>Metazoa</taxon>
        <taxon>Spiralia</taxon>
        <taxon>Lophotrochozoa</taxon>
        <taxon>Annelida</taxon>
        <taxon>Polychaeta</taxon>
        <taxon>Sedentaria</taxon>
        <taxon>Canalipalpata</taxon>
        <taxon>Sabellida</taxon>
        <taxon>Siboglinidae</taxon>
        <taxon>Ridgeia</taxon>
    </lineage>
</organism>
<comment type="caution">
    <text evidence="8">The sequence shown here is derived from an EMBL/GenBank/DDBJ whole genome shotgun (WGS) entry which is preliminary data.</text>
</comment>
<dbReference type="PANTHER" id="PTHR12691:SF10">
    <property type="entry name" value="MEDIATOR OF RNA POLYMERASE II TRANSCRIPTION SUBUNIT 23"/>
    <property type="match status" value="1"/>
</dbReference>
<evidence type="ECO:0000256" key="1">
    <source>
        <dbReference type="ARBA" id="ARBA00004123"/>
    </source>
</evidence>
<name>A0AAD9KYC0_RIDPI</name>
<sequence length="209" mass="24138">MTIPRDSIMSWMNAIGLVLTALPDGYWTLLNTRIIETLQNPALMNPHPGSKPFQMFNFSGSHQVIGEQHCGYLLALCHAIWHHASIGQLSSIPQFIREVLKPLIKTEDQLLFVCHLVGPFLRRFHIERTRCLLELTVELYEILQAVDKSVEHLRYMDAITDFLYHIKYMFVGNGVKNEVEKVIPTLRPALQLRLRFISHHFKEEAPNPT</sequence>
<evidence type="ECO:0000256" key="3">
    <source>
        <dbReference type="ARBA" id="ARBA00019696"/>
    </source>
</evidence>
<evidence type="ECO:0000256" key="5">
    <source>
        <dbReference type="ARBA" id="ARBA00023163"/>
    </source>
</evidence>
<dbReference type="Proteomes" id="UP001209878">
    <property type="component" value="Unassembled WGS sequence"/>
</dbReference>
<keyword evidence="6" id="KW-0539">Nucleus</keyword>
<evidence type="ECO:0000313" key="9">
    <source>
        <dbReference type="Proteomes" id="UP001209878"/>
    </source>
</evidence>
<comment type="similarity">
    <text evidence="2">Belongs to the Mediator complex subunit 23 family.</text>
</comment>
<dbReference type="GO" id="GO:0005667">
    <property type="term" value="C:transcription regulator complex"/>
    <property type="evidence" value="ECO:0007669"/>
    <property type="project" value="TreeGrafter"/>
</dbReference>
<dbReference type="GO" id="GO:0016592">
    <property type="term" value="C:mediator complex"/>
    <property type="evidence" value="ECO:0007669"/>
    <property type="project" value="TreeGrafter"/>
</dbReference>
<evidence type="ECO:0000313" key="8">
    <source>
        <dbReference type="EMBL" id="KAK2179641.1"/>
    </source>
</evidence>
<evidence type="ECO:0000256" key="7">
    <source>
        <dbReference type="ARBA" id="ARBA00031961"/>
    </source>
</evidence>
<dbReference type="InterPro" id="IPR021629">
    <property type="entry name" value="Mediator_Med23"/>
</dbReference>
<keyword evidence="5" id="KW-0804">Transcription</keyword>
<dbReference type="PANTHER" id="PTHR12691">
    <property type="entry name" value="MEDIATOR OF RNA POLYMERASE II TRANSCRIPTION SUBUNIT 23"/>
    <property type="match status" value="1"/>
</dbReference>